<evidence type="ECO:0000313" key="1">
    <source>
        <dbReference type="EMBL" id="CAF3038337.1"/>
    </source>
</evidence>
<dbReference type="Gene3D" id="3.40.50.150">
    <property type="entry name" value="Vaccinia Virus protein VP39"/>
    <property type="match status" value="1"/>
</dbReference>
<dbReference type="AlphaFoldDB" id="A0A7R8D5T1"/>
<keyword evidence="2" id="KW-1185">Reference proteome</keyword>
<proteinExistence type="predicted"/>
<name>A0A7R8D5T1_LEPSM</name>
<dbReference type="EMBL" id="HG994588">
    <property type="protein sequence ID" value="CAF3038337.1"/>
    <property type="molecule type" value="Genomic_DNA"/>
</dbReference>
<accession>A0A7R8D5T1</accession>
<protein>
    <submittedName>
        <fullName evidence="1">(salmon louse) hypothetical protein</fullName>
    </submittedName>
</protein>
<dbReference type="InterPro" id="IPR029063">
    <property type="entry name" value="SAM-dependent_MTases_sf"/>
</dbReference>
<dbReference type="Proteomes" id="UP000675881">
    <property type="component" value="Chromosome 9"/>
</dbReference>
<sequence length="286" mass="32474">MESLQKGFLSLLNASNPSHHEPFLEWLRISLPDMIRTVSPAPAANTIKPVIRLQLREISNDIRAHLPLEAVMPSESIHHPDSEDFLHLDAFLYDEEDEEKLVEDGKLPKQICGDCGSKNTRQIKLITHSYVGSRLGAVLYGAYFFSNASKIIVVRGEMTTLPEVFNSADVVILNNVFDWFMSPELQVKMWLFLRSVIKPGSLIVTVPSLQESLQHLPTGIVLETWMNPSPRCKCIKSFKTHLLWANGRNIIEVLSVHQLRLRLPHSQVFDENTLHLLPVNIFRNGL</sequence>
<reference evidence="1" key="1">
    <citation type="submission" date="2021-02" db="EMBL/GenBank/DDBJ databases">
        <authorList>
            <person name="Bekaert M."/>
        </authorList>
    </citation>
    <scope>NUCLEOTIDE SEQUENCE</scope>
    <source>
        <strain evidence="1">IoA-00</strain>
    </source>
</reference>
<dbReference type="SUPFAM" id="SSF53335">
    <property type="entry name" value="S-adenosyl-L-methionine-dependent methyltransferases"/>
    <property type="match status" value="1"/>
</dbReference>
<gene>
    <name evidence="1" type="ORF">LSAA_15113</name>
</gene>
<organism evidence="1 2">
    <name type="scientific">Lepeophtheirus salmonis</name>
    <name type="common">Salmon louse</name>
    <name type="synonym">Caligus salmonis</name>
    <dbReference type="NCBI Taxonomy" id="72036"/>
    <lineage>
        <taxon>Eukaryota</taxon>
        <taxon>Metazoa</taxon>
        <taxon>Ecdysozoa</taxon>
        <taxon>Arthropoda</taxon>
        <taxon>Crustacea</taxon>
        <taxon>Multicrustacea</taxon>
        <taxon>Hexanauplia</taxon>
        <taxon>Copepoda</taxon>
        <taxon>Siphonostomatoida</taxon>
        <taxon>Caligidae</taxon>
        <taxon>Lepeophtheirus</taxon>
    </lineage>
</organism>
<dbReference type="OrthoDB" id="15794at2759"/>
<evidence type="ECO:0000313" key="2">
    <source>
        <dbReference type="Proteomes" id="UP000675881"/>
    </source>
</evidence>